<dbReference type="GeneID" id="55993609"/>
<feature type="region of interest" description="Disordered" evidence="2">
    <location>
        <begin position="1"/>
        <end position="42"/>
    </location>
</feature>
<dbReference type="OrthoDB" id="4226929at2759"/>
<keyword evidence="4" id="KW-1185">Reference proteome</keyword>
<accession>A0A7H8QZV0</accession>
<dbReference type="RefSeq" id="XP_035345163.1">
    <property type="nucleotide sequence ID" value="XM_035489270.1"/>
</dbReference>
<dbReference type="KEGG" id="trg:TRUGW13939_06113"/>
<evidence type="ECO:0000313" key="3">
    <source>
        <dbReference type="EMBL" id="QKX58985.1"/>
    </source>
</evidence>
<feature type="coiled-coil region" evidence="1">
    <location>
        <begin position="46"/>
        <end position="169"/>
    </location>
</feature>
<feature type="compositionally biased region" description="Acidic residues" evidence="2">
    <location>
        <begin position="8"/>
        <end position="20"/>
    </location>
</feature>
<dbReference type="AlphaFoldDB" id="A0A7H8QZV0"/>
<evidence type="ECO:0000313" key="4">
    <source>
        <dbReference type="Proteomes" id="UP000509510"/>
    </source>
</evidence>
<dbReference type="Proteomes" id="UP000509510">
    <property type="component" value="Chromosome III"/>
</dbReference>
<feature type="compositionally biased region" description="Basic and acidic residues" evidence="2">
    <location>
        <begin position="29"/>
        <end position="42"/>
    </location>
</feature>
<protein>
    <submittedName>
        <fullName evidence="3">Uncharacterized protein</fullName>
    </submittedName>
</protein>
<proteinExistence type="predicted"/>
<reference evidence="4" key="1">
    <citation type="submission" date="2020-06" db="EMBL/GenBank/DDBJ databases">
        <title>A chromosome-scale genome assembly of Talaromyces rugulosus W13939.</title>
        <authorList>
            <person name="Wang B."/>
            <person name="Guo L."/>
            <person name="Ye K."/>
            <person name="Wang L."/>
        </authorList>
    </citation>
    <scope>NUCLEOTIDE SEQUENCE [LARGE SCALE GENOMIC DNA]</scope>
    <source>
        <strain evidence="4">W13939</strain>
    </source>
</reference>
<organism evidence="3 4">
    <name type="scientific">Talaromyces rugulosus</name>
    <name type="common">Penicillium rugulosum</name>
    <dbReference type="NCBI Taxonomy" id="121627"/>
    <lineage>
        <taxon>Eukaryota</taxon>
        <taxon>Fungi</taxon>
        <taxon>Dikarya</taxon>
        <taxon>Ascomycota</taxon>
        <taxon>Pezizomycotina</taxon>
        <taxon>Eurotiomycetes</taxon>
        <taxon>Eurotiomycetidae</taxon>
        <taxon>Eurotiales</taxon>
        <taxon>Trichocomaceae</taxon>
        <taxon>Talaromyces</taxon>
        <taxon>Talaromyces sect. Islandici</taxon>
    </lineage>
</organism>
<dbReference type="EMBL" id="CP055900">
    <property type="protein sequence ID" value="QKX58985.1"/>
    <property type="molecule type" value="Genomic_DNA"/>
</dbReference>
<keyword evidence="1" id="KW-0175">Coiled coil</keyword>
<name>A0A7H8QZV0_TALRU</name>
<evidence type="ECO:0000256" key="1">
    <source>
        <dbReference type="SAM" id="Coils"/>
    </source>
</evidence>
<sequence length="280" mass="32786">MEKQVCEESAESAIGEDEDGKGDANITPRNEDKEGLREVPRSRVDVHELEQKSEQVRDETENLVSELEHCEHIIHDLESQIRVLKEDKIRLMEASELSRELRADLSDQIEELQKRLQDSKHRERELQAQLEESRQIHTHFKVELEEAKLDRIQQLRQREKQEYESEQLSRRSLHGQMDAAAQNLIQRSNEQSGFLTMGSAQVIYQRGPDDIDIIAQQSRQLSLLAHAKRRAKQEAQKNSQRAQLAELEAENSRQELAELKEKKQRKGDKKYALYRERNHV</sequence>
<feature type="compositionally biased region" description="Basic and acidic residues" evidence="2">
    <location>
        <begin position="269"/>
        <end position="280"/>
    </location>
</feature>
<evidence type="ECO:0000256" key="2">
    <source>
        <dbReference type="SAM" id="MobiDB-lite"/>
    </source>
</evidence>
<gene>
    <name evidence="3" type="ORF">TRUGW13939_06113</name>
</gene>
<feature type="region of interest" description="Disordered" evidence="2">
    <location>
        <begin position="256"/>
        <end position="280"/>
    </location>
</feature>